<dbReference type="AlphaFoldDB" id="A0A4V3DI31"/>
<dbReference type="PANTHER" id="PTHR43278:SF4">
    <property type="entry name" value="NAD(P)H-DEPENDENT FMN-CONTAINING OXIDOREDUCTASE YWQN-RELATED"/>
    <property type="match status" value="1"/>
</dbReference>
<evidence type="ECO:0000313" key="4">
    <source>
        <dbReference type="EMBL" id="TDR20531.1"/>
    </source>
</evidence>
<evidence type="ECO:0000313" key="5">
    <source>
        <dbReference type="Proteomes" id="UP000295724"/>
    </source>
</evidence>
<dbReference type="EMBL" id="SNZB01000003">
    <property type="protein sequence ID" value="TDR20531.1"/>
    <property type="molecule type" value="Genomic_DNA"/>
</dbReference>
<dbReference type="GO" id="GO:0016491">
    <property type="term" value="F:oxidoreductase activity"/>
    <property type="evidence" value="ECO:0007669"/>
    <property type="project" value="InterPro"/>
</dbReference>
<proteinExistence type="predicted"/>
<feature type="domain" description="NADPH-dependent FMN reductase-like" evidence="3">
    <location>
        <begin position="4"/>
        <end position="149"/>
    </location>
</feature>
<reference evidence="4 5" key="1">
    <citation type="submission" date="2019-03" db="EMBL/GenBank/DDBJ databases">
        <title>Genomic Encyclopedia of Type Strains, Phase IV (KMG-IV): sequencing the most valuable type-strain genomes for metagenomic binning, comparative biology and taxonomic classification.</title>
        <authorList>
            <person name="Goeker M."/>
        </authorList>
    </citation>
    <scope>NUCLEOTIDE SEQUENCE [LARGE SCALE GENOMIC DNA]</scope>
    <source>
        <strain evidence="4 5">DSM 25488</strain>
    </source>
</reference>
<dbReference type="InterPro" id="IPR029039">
    <property type="entry name" value="Flavoprotein-like_sf"/>
</dbReference>
<accession>A0A4V3DI31</accession>
<dbReference type="InterPro" id="IPR005025">
    <property type="entry name" value="FMN_Rdtase-like_dom"/>
</dbReference>
<dbReference type="Pfam" id="PF03358">
    <property type="entry name" value="FMN_red"/>
    <property type="match status" value="1"/>
</dbReference>
<dbReference type="SUPFAM" id="SSF52218">
    <property type="entry name" value="Flavoproteins"/>
    <property type="match status" value="1"/>
</dbReference>
<keyword evidence="5" id="KW-1185">Reference proteome</keyword>
<protein>
    <submittedName>
        <fullName evidence="4">NADPH-dependent FMN reductase</fullName>
    </submittedName>
</protein>
<gene>
    <name evidence="4" type="ORF">C8D91_1505</name>
</gene>
<dbReference type="InterPro" id="IPR051796">
    <property type="entry name" value="ISF_SsuE-like"/>
</dbReference>
<dbReference type="OrthoDB" id="9805976at2"/>
<sequence length="165" mass="18897">MTGIILQGSSRSDGDTAAVVKQLAQLLDYEIIDLRLLNFSDYDYLAENSHDEFLPTVRHIVAHYDHIVWATPVYWYSMSALMKRFLDRISDCLRIEKETGRQFRGMSMSLISVSNDERNEAFETPFILTADYLGMSYLGDQHVIVGNDHDIKSQLTAIVRKLKSC</sequence>
<evidence type="ECO:0000256" key="1">
    <source>
        <dbReference type="ARBA" id="ARBA00022630"/>
    </source>
</evidence>
<keyword evidence="1" id="KW-0285">Flavoprotein</keyword>
<dbReference type="Gene3D" id="3.40.50.360">
    <property type="match status" value="1"/>
</dbReference>
<dbReference type="Proteomes" id="UP000295724">
    <property type="component" value="Unassembled WGS sequence"/>
</dbReference>
<dbReference type="PANTHER" id="PTHR43278">
    <property type="entry name" value="NAD(P)H-DEPENDENT FMN-CONTAINING OXIDOREDUCTASE YWQN-RELATED"/>
    <property type="match status" value="1"/>
</dbReference>
<comment type="caution">
    <text evidence="4">The sequence shown here is derived from an EMBL/GenBank/DDBJ whole genome shotgun (WGS) entry which is preliminary data.</text>
</comment>
<name>A0A4V3DI31_9GAMM</name>
<dbReference type="RefSeq" id="WP_099018372.1">
    <property type="nucleotide sequence ID" value="NZ_NIHB01000001.1"/>
</dbReference>
<organism evidence="4 5">
    <name type="scientific">Marinicella litoralis</name>
    <dbReference type="NCBI Taxonomy" id="644220"/>
    <lineage>
        <taxon>Bacteria</taxon>
        <taxon>Pseudomonadati</taxon>
        <taxon>Pseudomonadota</taxon>
        <taxon>Gammaproteobacteria</taxon>
        <taxon>Lysobacterales</taxon>
        <taxon>Marinicellaceae</taxon>
        <taxon>Marinicella</taxon>
    </lineage>
</organism>
<evidence type="ECO:0000259" key="3">
    <source>
        <dbReference type="Pfam" id="PF03358"/>
    </source>
</evidence>
<keyword evidence="2" id="KW-0288">FMN</keyword>
<evidence type="ECO:0000256" key="2">
    <source>
        <dbReference type="ARBA" id="ARBA00022643"/>
    </source>
</evidence>